<dbReference type="OrthoDB" id="27639at2157"/>
<keyword evidence="4" id="KW-1185">Reference proteome</keyword>
<dbReference type="GO" id="GO:0003743">
    <property type="term" value="F:translation initiation factor activity"/>
    <property type="evidence" value="ECO:0007669"/>
    <property type="project" value="UniProtKB-KW"/>
</dbReference>
<dbReference type="AlphaFoldDB" id="A0A3A6PSK3"/>
<dbReference type="InterPro" id="IPR037171">
    <property type="entry name" value="NagB/RpiA_transferase-like"/>
</dbReference>
<comment type="caution">
    <text evidence="3">The sequence shown here is derived from an EMBL/GenBank/DDBJ whole genome shotgun (WGS) entry which is preliminary data.</text>
</comment>
<accession>A0A3A6PSK3</accession>
<evidence type="ECO:0000313" key="3">
    <source>
        <dbReference type="EMBL" id="RJX42488.1"/>
    </source>
</evidence>
<dbReference type="GO" id="GO:0019509">
    <property type="term" value="P:L-methionine salvage from methylthioadenosine"/>
    <property type="evidence" value="ECO:0007669"/>
    <property type="project" value="TreeGrafter"/>
</dbReference>
<dbReference type="InterPro" id="IPR042529">
    <property type="entry name" value="IF_2B-like_C"/>
</dbReference>
<comment type="similarity">
    <text evidence="1">Belongs to the eIF-2B alpha/beta/delta subunits family.</text>
</comment>
<gene>
    <name evidence="3" type="ORF">DM826_09760</name>
</gene>
<protein>
    <submittedName>
        <fullName evidence="3">Translation initiation factor 2</fullName>
    </submittedName>
</protein>
<dbReference type="Proteomes" id="UP000276588">
    <property type="component" value="Unassembled WGS sequence"/>
</dbReference>
<dbReference type="RefSeq" id="WP_120103798.1">
    <property type="nucleotide sequence ID" value="NZ_QKNY01000018.1"/>
</dbReference>
<evidence type="ECO:0000256" key="2">
    <source>
        <dbReference type="SAM" id="MobiDB-lite"/>
    </source>
</evidence>
<dbReference type="EMBL" id="QKNY01000018">
    <property type="protein sequence ID" value="RJX42488.1"/>
    <property type="molecule type" value="Genomic_DNA"/>
</dbReference>
<keyword evidence="3" id="KW-0648">Protein biosynthesis</keyword>
<feature type="compositionally biased region" description="Low complexity" evidence="2">
    <location>
        <begin position="33"/>
        <end position="46"/>
    </location>
</feature>
<dbReference type="Pfam" id="PF01008">
    <property type="entry name" value="IF-2B"/>
    <property type="match status" value="1"/>
</dbReference>
<feature type="region of interest" description="Disordered" evidence="2">
    <location>
        <begin position="22"/>
        <end position="49"/>
    </location>
</feature>
<dbReference type="InterPro" id="IPR000649">
    <property type="entry name" value="IF-2B-related"/>
</dbReference>
<dbReference type="PANTHER" id="PTHR43475:SF3">
    <property type="entry name" value="TRANSLATION INITIATION FACTOR EIF-2B SUBUNIT FAMILY PROTEIN (AFU_ORTHOLOGUE AFUA_2G14290)"/>
    <property type="match status" value="1"/>
</dbReference>
<reference evidence="3 4" key="1">
    <citation type="submission" date="2018-06" db="EMBL/GenBank/DDBJ databases">
        <title>Halonotius sp. F13-13 a new haloarchaeeon isolated from a solar saltern from Isla Cristina, Huelva, Spain.</title>
        <authorList>
            <person name="Duran-Viseras A."/>
            <person name="Sanchez-Porro C."/>
            <person name="Ventosa A."/>
        </authorList>
    </citation>
    <scope>NUCLEOTIDE SEQUENCE [LARGE SCALE GENOMIC DNA]</scope>
    <source>
        <strain evidence="3 4">F13-13</strain>
    </source>
</reference>
<keyword evidence="3" id="KW-0396">Initiation factor</keyword>
<sequence length="413" mass="43008">MTHVVTTFLKHRGAVLLTQRAADADTDPSRWDGLSAPSAGGSAAAATEARSLVREATGNPEVPLASAGEPVTVSRDGEERTHYPFCFTAPSRDLAGLADVADTEWTTPTAIVDRETVPGLWEAYQQIAPSPETIAADTAHGSAALSIRALEVLRDRAAVVDDWDALAEVAADLQAAQPSMAVLANRVNRVMNGAEQSPAAVHDRAIEEIDAALDADAAAAATAADRLSGPIATLSWSGTVKDALLELDAPVTIGEARPNREGINLAETLADDGVDVTVTTDAALASVLAREEFGAVLVGADTILPTGDVVNKAGTRGLALAAEAADIPVYVVTARDKVSKDDTFHPEEGPATDIYDGEAELNVANPQFDLTPGDLIEGVLTEDGLLDQRGIELVAAQHRSNAEWRPAASTTSH</sequence>
<evidence type="ECO:0000256" key="1">
    <source>
        <dbReference type="RuleBase" id="RU003814"/>
    </source>
</evidence>
<organism evidence="3 4">
    <name type="scientific">Halonotius aquaticus</name>
    <dbReference type="NCBI Taxonomy" id="2216978"/>
    <lineage>
        <taxon>Archaea</taxon>
        <taxon>Methanobacteriati</taxon>
        <taxon>Methanobacteriota</taxon>
        <taxon>Stenosarchaea group</taxon>
        <taxon>Halobacteria</taxon>
        <taxon>Halobacteriales</taxon>
        <taxon>Haloferacaceae</taxon>
        <taxon>Halonotius</taxon>
    </lineage>
</organism>
<dbReference type="Gene3D" id="3.40.50.10470">
    <property type="entry name" value="Translation initiation factor eif-2b, domain 2"/>
    <property type="match status" value="1"/>
</dbReference>
<evidence type="ECO:0000313" key="4">
    <source>
        <dbReference type="Proteomes" id="UP000276588"/>
    </source>
</evidence>
<name>A0A3A6PSK3_9EURY</name>
<dbReference type="PANTHER" id="PTHR43475">
    <property type="entry name" value="METHYLTHIORIBOSE-1-PHOSPHATE ISOMERASE"/>
    <property type="match status" value="1"/>
</dbReference>
<proteinExistence type="inferred from homology"/>
<dbReference type="GO" id="GO:0046523">
    <property type="term" value="F:S-methyl-5-thioribose-1-phosphate isomerase activity"/>
    <property type="evidence" value="ECO:0007669"/>
    <property type="project" value="TreeGrafter"/>
</dbReference>
<dbReference type="SUPFAM" id="SSF100950">
    <property type="entry name" value="NagB/RpiA/CoA transferase-like"/>
    <property type="match status" value="1"/>
</dbReference>